<evidence type="ECO:0000256" key="5">
    <source>
        <dbReference type="ARBA" id="ARBA00023242"/>
    </source>
</evidence>
<evidence type="ECO:0000256" key="4">
    <source>
        <dbReference type="ARBA" id="ARBA00023187"/>
    </source>
</evidence>
<name>A0A077QZE4_9BASI</name>
<dbReference type="Pfam" id="PF03343">
    <property type="entry name" value="SART-1"/>
    <property type="match status" value="1"/>
</dbReference>
<dbReference type="AlphaFoldDB" id="A0A077QZE4"/>
<dbReference type="EMBL" id="HG529655">
    <property type="protein sequence ID" value="CDI55615.1"/>
    <property type="molecule type" value="Genomic_DNA"/>
</dbReference>
<dbReference type="GO" id="GO:0000481">
    <property type="term" value="P:maturation of 5S rRNA"/>
    <property type="evidence" value="ECO:0007669"/>
    <property type="project" value="TreeGrafter"/>
</dbReference>
<feature type="compositionally biased region" description="Basic and acidic residues" evidence="6">
    <location>
        <begin position="63"/>
        <end position="91"/>
    </location>
</feature>
<accession>A0A077QZE4</accession>
<dbReference type="Pfam" id="PF19252">
    <property type="entry name" value="HIND"/>
    <property type="match status" value="1"/>
</dbReference>
<dbReference type="GO" id="GO:0046540">
    <property type="term" value="C:U4/U6 x U5 tri-snRNP complex"/>
    <property type="evidence" value="ECO:0007669"/>
    <property type="project" value="InterPro"/>
</dbReference>
<dbReference type="InterPro" id="IPR005011">
    <property type="entry name" value="SNU66/SART1"/>
</dbReference>
<feature type="region of interest" description="Disordered" evidence="6">
    <location>
        <begin position="604"/>
        <end position="642"/>
    </location>
</feature>
<evidence type="ECO:0000256" key="2">
    <source>
        <dbReference type="ARBA" id="ARBA00006076"/>
    </source>
</evidence>
<dbReference type="GO" id="GO:0045292">
    <property type="term" value="P:mRNA cis splicing, via spliceosome"/>
    <property type="evidence" value="ECO:0007669"/>
    <property type="project" value="TreeGrafter"/>
</dbReference>
<evidence type="ECO:0000313" key="7">
    <source>
        <dbReference type="EMBL" id="CDI55615.1"/>
    </source>
</evidence>
<keyword evidence="4" id="KW-0508">mRNA splicing</keyword>
<comment type="similarity">
    <text evidence="2">Belongs to the SNU66/SART1 family.</text>
</comment>
<comment type="subcellular location">
    <subcellularLocation>
        <location evidence="1">Nucleus</location>
    </subcellularLocation>
</comment>
<feature type="region of interest" description="Disordered" evidence="6">
    <location>
        <begin position="197"/>
        <end position="221"/>
    </location>
</feature>
<feature type="compositionally biased region" description="Basic and acidic residues" evidence="6">
    <location>
        <begin position="197"/>
        <end position="210"/>
    </location>
</feature>
<evidence type="ECO:0000256" key="3">
    <source>
        <dbReference type="ARBA" id="ARBA00022664"/>
    </source>
</evidence>
<feature type="compositionally biased region" description="Basic and acidic residues" evidence="6">
    <location>
        <begin position="690"/>
        <end position="700"/>
    </location>
</feature>
<sequence>MSEFQKEELTLEETNKLRLSLGLKPLVADDEPAPPNPTAFGSGAASPSRLDGDALAAKNFQDQQDRQRRERQDADLKDRLMKAQAKRDLARRLKGPTLGDADVTAGASGSSSKDTITWIKESKKRAKEHAARRARELEEQEARAQAQYRESDLAGLRVGHDADEFDEGEERILTLRDAGVLDDADDELMDSALEQAERDAKNLERKKGAKEYNGLDDEEASTGRKRGVLAKYDALLPEGEVASNVESGFRLGASVSAADRQARLRQEAEEAAKRANKQLLSLDYTKNQEVSDYLQEGDVGFKKPKTKKRRKSTKVKISFDDDEEDAQQYVGAPSAPTANHLADVEMEDTTKTVKPRRQQTDNFVDDDELQASLAKARRLKAKKAFNKMTPEMIAKNLAAHRAAEEAEKGTNAVMNGLATPFAPNGSVLVNGGTESEGAEGGLTFDETSEFIRAIRERPLETKTRTRAGSAKRESLEPSLNTGVRIKREDSIDASDVPMSELDTTVPAKTEGQDEKDTYAALAAAVKEEREEGEALPSLKTCSTSPAPEETGPLIGRGMASTLCFLRQQGMLPTNTDGSLRTREEQQRQYDAWLTKRKLEEAERESARLASKASGSAVDQGTREAANRNRELEDARSAQQRFKDYKPDVEIRYHDEFGRDLDQKEAWKHLSHVFHGKKPGTRKMEKRLKKIEDEKKRERMAAGDTPTGMMSAFQSRSERTGKAHMVLSVGAKGSAPQENDLLDGKGAKGGIQLKKPAKAVQAGKGKKSSDEMLSPMPTAGLVSTGAGTATDGIATSTPKTGGGWARIGSATPAPSGSDTCSASAVGGRGGFKPVVVSESTRTMIGSPAVEGGASATRSTSGPFRLAFSGVKRKAEEFE</sequence>
<feature type="compositionally biased region" description="Basic and acidic residues" evidence="6">
    <location>
        <begin position="620"/>
        <end position="642"/>
    </location>
</feature>
<keyword evidence="5" id="KW-0539">Nucleus</keyword>
<evidence type="ECO:0000256" key="6">
    <source>
        <dbReference type="SAM" id="MobiDB-lite"/>
    </source>
</evidence>
<feature type="region of interest" description="Disordered" evidence="6">
    <location>
        <begin position="26"/>
        <end position="148"/>
    </location>
</feature>
<reference evidence="7" key="1">
    <citation type="journal article" date="2014" name="Genome Biol. Evol.">
        <title>Gene Loss Rather Than Gene Gain Is Associated with a Host Jump from Monocots to Dicots in the Smut Fungus Melanopsichium pennsylvanicum.</title>
        <authorList>
            <person name="Sharma R."/>
            <person name="Mishra B."/>
            <person name="Runge F."/>
            <person name="Thines M."/>
        </authorList>
    </citation>
    <scope>NUCLEOTIDE SEQUENCE</scope>
    <source>
        <strain evidence="7">4</strain>
    </source>
</reference>
<feature type="region of interest" description="Disordered" evidence="6">
    <location>
        <begin position="690"/>
        <end position="828"/>
    </location>
</feature>
<dbReference type="PANTHER" id="PTHR14152:SF5">
    <property type="entry name" value="U4_U6.U5 TRI-SNRNP-ASSOCIATED PROTEIN 1"/>
    <property type="match status" value="1"/>
</dbReference>
<protein>
    <submittedName>
        <fullName evidence="7">Uncharacterized protein</fullName>
    </submittedName>
</protein>
<dbReference type="InterPro" id="IPR045347">
    <property type="entry name" value="HIND"/>
</dbReference>
<feature type="compositionally biased region" description="Low complexity" evidence="6">
    <location>
        <begin position="783"/>
        <end position="796"/>
    </location>
</feature>
<organism evidence="7">
    <name type="scientific">Melanopsichium pennsylvanicum 4</name>
    <dbReference type="NCBI Taxonomy" id="1398559"/>
    <lineage>
        <taxon>Eukaryota</taxon>
        <taxon>Fungi</taxon>
        <taxon>Dikarya</taxon>
        <taxon>Basidiomycota</taxon>
        <taxon>Ustilaginomycotina</taxon>
        <taxon>Ustilaginomycetes</taxon>
        <taxon>Ustilaginales</taxon>
        <taxon>Ustilaginaceae</taxon>
        <taxon>Melanopsichium</taxon>
    </lineage>
</organism>
<dbReference type="PANTHER" id="PTHR14152">
    <property type="entry name" value="SQUAMOUS CELL CARCINOMA ANTIGEN RECOGNISED BY CYTOTOXIC T LYMPHOCYTES"/>
    <property type="match status" value="1"/>
</dbReference>
<feature type="compositionally biased region" description="Basic and acidic residues" evidence="6">
    <location>
        <begin position="128"/>
        <end position="142"/>
    </location>
</feature>
<evidence type="ECO:0000256" key="1">
    <source>
        <dbReference type="ARBA" id="ARBA00004123"/>
    </source>
</evidence>
<feature type="compositionally biased region" description="Polar residues" evidence="6">
    <location>
        <begin position="811"/>
        <end position="821"/>
    </location>
</feature>
<keyword evidence="3" id="KW-0507">mRNA processing</keyword>
<proteinExistence type="inferred from homology"/>